<keyword evidence="2" id="KW-1185">Reference proteome</keyword>
<dbReference type="OrthoDB" id="678682at2759"/>
<evidence type="ECO:0000313" key="1">
    <source>
        <dbReference type="EMBL" id="TVT99885.1"/>
    </source>
</evidence>
<dbReference type="EMBL" id="RWGY01000663">
    <property type="protein sequence ID" value="TVT99885.1"/>
    <property type="molecule type" value="Genomic_DNA"/>
</dbReference>
<gene>
    <name evidence="1" type="ORF">EJB05_54716</name>
</gene>
<sequence>MGLVYQSPNGPSRRPLNSFEIDLAQHPRPKLSSHHMAAAMRERKWESEDAWRDGRTTNLRQGTTVATPATHHAQARRQVINSYHTVAISPTPALAADECAEDTDDMALTKSRCREHDQHDLPSTSMGHISELPDSSLKPVIGVNLQCRVSPSEYNPWKTAPKGSISLQNPAQLKVGLLFMPHGSSEDLVPANESSATQVVNGGEQRRLLTNISLQQLEEIMMPKAMDYFLQNAEASVYQMLWKSKHGAGYFQVMNTNMKNNQSRRRMIRGARKGKPRRENQGLERQTHVIPHYFDLMVAHAPVRMQGSIMDWIRKERENHLAPPPLCRQF</sequence>
<comment type="caution">
    <text evidence="1">The sequence shown here is derived from an EMBL/GenBank/DDBJ whole genome shotgun (WGS) entry which is preliminary data.</text>
</comment>
<protein>
    <submittedName>
        <fullName evidence="1">Uncharacterized protein</fullName>
    </submittedName>
</protein>
<dbReference type="AlphaFoldDB" id="A0A5J9SLM9"/>
<dbReference type="Gramene" id="TVT99885">
    <property type="protein sequence ID" value="TVT99885"/>
    <property type="gene ID" value="EJB05_54716"/>
</dbReference>
<organism evidence="1 2">
    <name type="scientific">Eragrostis curvula</name>
    <name type="common">weeping love grass</name>
    <dbReference type="NCBI Taxonomy" id="38414"/>
    <lineage>
        <taxon>Eukaryota</taxon>
        <taxon>Viridiplantae</taxon>
        <taxon>Streptophyta</taxon>
        <taxon>Embryophyta</taxon>
        <taxon>Tracheophyta</taxon>
        <taxon>Spermatophyta</taxon>
        <taxon>Magnoliopsida</taxon>
        <taxon>Liliopsida</taxon>
        <taxon>Poales</taxon>
        <taxon>Poaceae</taxon>
        <taxon>PACMAD clade</taxon>
        <taxon>Chloridoideae</taxon>
        <taxon>Eragrostideae</taxon>
        <taxon>Eragrostidinae</taxon>
        <taxon>Eragrostis</taxon>
    </lineage>
</organism>
<proteinExistence type="predicted"/>
<dbReference type="Proteomes" id="UP000324897">
    <property type="component" value="Unassembled WGS sequence"/>
</dbReference>
<accession>A0A5J9SLM9</accession>
<feature type="non-terminal residue" evidence="1">
    <location>
        <position position="1"/>
    </location>
</feature>
<name>A0A5J9SLM9_9POAL</name>
<reference evidence="1 2" key="1">
    <citation type="journal article" date="2019" name="Sci. Rep.">
        <title>A high-quality genome of Eragrostis curvula grass provides insights into Poaceae evolution and supports new strategies to enhance forage quality.</title>
        <authorList>
            <person name="Carballo J."/>
            <person name="Santos B.A.C.M."/>
            <person name="Zappacosta D."/>
            <person name="Garbus I."/>
            <person name="Selva J.P."/>
            <person name="Gallo C.A."/>
            <person name="Diaz A."/>
            <person name="Albertini E."/>
            <person name="Caccamo M."/>
            <person name="Echenique V."/>
        </authorList>
    </citation>
    <scope>NUCLEOTIDE SEQUENCE [LARGE SCALE GENOMIC DNA]</scope>
    <source>
        <strain evidence="2">cv. Victoria</strain>
        <tissue evidence="1">Leaf</tissue>
    </source>
</reference>
<evidence type="ECO:0000313" key="2">
    <source>
        <dbReference type="Proteomes" id="UP000324897"/>
    </source>
</evidence>